<name>A0A2U1MW82_ARTAN</name>
<dbReference type="SUPFAM" id="SSF57756">
    <property type="entry name" value="Retrovirus zinc finger-like domains"/>
    <property type="match status" value="1"/>
</dbReference>
<comment type="caution">
    <text evidence="7">The sequence shown here is derived from an EMBL/GenBank/DDBJ whole genome shotgun (WGS) entry which is preliminary data.</text>
</comment>
<dbReference type="SUPFAM" id="SSF53098">
    <property type="entry name" value="Ribonuclease H-like"/>
    <property type="match status" value="1"/>
</dbReference>
<feature type="domain" description="Integrase catalytic" evidence="6">
    <location>
        <begin position="475"/>
        <end position="591"/>
    </location>
</feature>
<dbReference type="EMBL" id="PKPP01004202">
    <property type="protein sequence ID" value="PWA65533.1"/>
    <property type="molecule type" value="Genomic_DNA"/>
</dbReference>
<dbReference type="Pfam" id="PF13976">
    <property type="entry name" value="gag_pre-integrs"/>
    <property type="match status" value="1"/>
</dbReference>
<dbReference type="InterPro" id="IPR039537">
    <property type="entry name" value="Retrotran_Ty1/copia-like"/>
</dbReference>
<dbReference type="InterPro" id="IPR025724">
    <property type="entry name" value="GAG-pre-integrase_dom"/>
</dbReference>
<dbReference type="GO" id="GO:0003676">
    <property type="term" value="F:nucleic acid binding"/>
    <property type="evidence" value="ECO:0007669"/>
    <property type="project" value="InterPro"/>
</dbReference>
<keyword evidence="4" id="KW-0378">Hydrolase</keyword>
<dbReference type="InterPro" id="IPR012337">
    <property type="entry name" value="RNaseH-like_sf"/>
</dbReference>
<dbReference type="InterPro" id="IPR013103">
    <property type="entry name" value="RVT_2"/>
</dbReference>
<evidence type="ECO:0000256" key="5">
    <source>
        <dbReference type="SAM" id="MobiDB-lite"/>
    </source>
</evidence>
<gene>
    <name evidence="7" type="ORF">CTI12_AA173710</name>
</gene>
<dbReference type="GO" id="GO:0008270">
    <property type="term" value="F:zinc ion binding"/>
    <property type="evidence" value="ECO:0007669"/>
    <property type="project" value="InterPro"/>
</dbReference>
<evidence type="ECO:0000313" key="8">
    <source>
        <dbReference type="Proteomes" id="UP000245207"/>
    </source>
</evidence>
<dbReference type="GO" id="GO:0015074">
    <property type="term" value="P:DNA integration"/>
    <property type="evidence" value="ECO:0007669"/>
    <property type="project" value="InterPro"/>
</dbReference>
<evidence type="ECO:0000259" key="6">
    <source>
        <dbReference type="PROSITE" id="PS50994"/>
    </source>
</evidence>
<reference evidence="7 8" key="1">
    <citation type="journal article" date="2018" name="Mol. Plant">
        <title>The genome of Artemisia annua provides insight into the evolution of Asteraceae family and artemisinin biosynthesis.</title>
        <authorList>
            <person name="Shen Q."/>
            <person name="Zhang L."/>
            <person name="Liao Z."/>
            <person name="Wang S."/>
            <person name="Yan T."/>
            <person name="Shi P."/>
            <person name="Liu M."/>
            <person name="Fu X."/>
            <person name="Pan Q."/>
            <person name="Wang Y."/>
            <person name="Lv Z."/>
            <person name="Lu X."/>
            <person name="Zhang F."/>
            <person name="Jiang W."/>
            <person name="Ma Y."/>
            <person name="Chen M."/>
            <person name="Hao X."/>
            <person name="Li L."/>
            <person name="Tang Y."/>
            <person name="Lv G."/>
            <person name="Zhou Y."/>
            <person name="Sun X."/>
            <person name="Brodelius P.E."/>
            <person name="Rose J.K.C."/>
            <person name="Tang K."/>
        </authorList>
    </citation>
    <scope>NUCLEOTIDE SEQUENCE [LARGE SCALE GENOMIC DNA]</scope>
    <source>
        <strain evidence="8">cv. Huhao1</strain>
        <tissue evidence="7">Leaf</tissue>
    </source>
</reference>
<dbReference type="InterPro" id="IPR036397">
    <property type="entry name" value="RNaseH_sf"/>
</dbReference>
<dbReference type="STRING" id="35608.A0A2U1MW82"/>
<keyword evidence="3" id="KW-0064">Aspartyl protease</keyword>
<dbReference type="InterPro" id="IPR057670">
    <property type="entry name" value="SH3_retrovirus"/>
</dbReference>
<dbReference type="CDD" id="cd09272">
    <property type="entry name" value="RNase_HI_RT_Ty1"/>
    <property type="match status" value="1"/>
</dbReference>
<dbReference type="PANTHER" id="PTHR42648">
    <property type="entry name" value="TRANSPOSASE, PUTATIVE-RELATED"/>
    <property type="match status" value="1"/>
</dbReference>
<dbReference type="Pfam" id="PF07727">
    <property type="entry name" value="RVT_2"/>
    <property type="match status" value="1"/>
</dbReference>
<dbReference type="Pfam" id="PF22936">
    <property type="entry name" value="Pol_BBD"/>
    <property type="match status" value="1"/>
</dbReference>
<dbReference type="SUPFAM" id="SSF56672">
    <property type="entry name" value="DNA/RNA polymerases"/>
    <property type="match status" value="1"/>
</dbReference>
<dbReference type="Pfam" id="PF25597">
    <property type="entry name" value="SH3_retrovirus"/>
    <property type="match status" value="1"/>
</dbReference>
<dbReference type="PANTHER" id="PTHR42648:SF28">
    <property type="entry name" value="TRANSPOSON-ENCODED PROTEIN WITH RIBONUCLEASE H-LIKE AND RETROVIRUS ZINC FINGER-LIKE DOMAINS"/>
    <property type="match status" value="1"/>
</dbReference>
<dbReference type="InterPro" id="IPR001584">
    <property type="entry name" value="Integrase_cat-core"/>
</dbReference>
<dbReference type="PROSITE" id="PS50994">
    <property type="entry name" value="INTEGRASE"/>
    <property type="match status" value="1"/>
</dbReference>
<keyword evidence="1" id="KW-0645">Protease</keyword>
<dbReference type="Pfam" id="PF14223">
    <property type="entry name" value="Retrotran_gag_2"/>
    <property type="match status" value="1"/>
</dbReference>
<sequence length="1286" mass="146731">MVTKFDIDKFDGKISFAIWKVHMQAVLTHHGYKKALKGVAHKPQAMSDEDWLELDEKALATIQLFLTREVLREVIHETTAAGLWLKLESLYMTKSLANKLRLKDRLYTFRMKQGTSVQDHIDEFNTILIDLENLDVDIDDEDKAVLLVISLPASYKHFKEIMLYGNHETLSFDDVKSALLSKQKYDNDVEPESGEGLVASRGRSSDRGESSNNNKKHRSQSRGKYSNKTCKYCKKLGHIVSDCYKLKNKLEREGKGNNEKKPEKTAEVAIAKVDSDGDVYLAIDNEKSRDELIVDSGCTFHMTPHRSWFSTYESFNGGNVYMGNHTICPVIGKGNIRVKMHDGVVRTITGVRHVPDLKRNLISLSTLEANGCKYSGEGGVMKIFKGALLLMKAIQSGGLYVLQGTIESGTAGIATSKAHPNDSKLWHYRLGHMGEKGMNTLAKKGLIKVSCNLEFCEHCVFGKQKRVSFSSGIHRTKDALDYIHSDLWGPSPVTSRGGKRYMLTIIDDFSRKVWVFFLKHKDEVFPTFKEWKVMIENQTERKIKKLRTDNGLEFCGEEFNALCRKNGIARHHTLVRTPQQNGVAERMNRLLWRKFDDFWVEAATTAAYLINRSPHRSLDGNIPEILWSGYGSGVKGYRVWCPDPKYRKIIHSRDVTFNEDDIVNSGKDSVPSHDVDNNNTEGKVEFEFDVETSTHTQTTFDDEHIETQDDGTIHASPQSQPQTEYLLARDRERRQVNRPPRLEDYECDLVAYAFAIATHIEDCEPKNYYEAISSPERHKWVVAMEEEVESLHKNDTWEVVKLPREKRVISCKWLFKIKDGIPGVESKRYKARYVVRGFDQREGIDYNEVFSPVVRHTSIRLLLSIVALKNLELEQLDVKTAFLHGHLEEEIYVEQPEGFEVPGKEDHVCRLKKSLYGLKQYPRQWYKRFDSFMIGHGYDRCSYDECVYLRKFPDGSFLYLVLYVDDMLIAAPNKDQIRELKDQLSNEFDMKDLGAAKKILGMEIRRDRKMGKLTLSQSDYISKVLKRFNMSNCKPILTPLAPHFKLSSHECPKSEEDKEDMSLVPYSSAVGSLMYAMVCTRPDLAHAVSVVSRYMHNPGRMHWKAVKCILRYLKGTSNIGLSFEKSRASPNGIVGYVDSDYAGDLDARKSLSSYVFSHCGSAISWYSSLQAITALSTTEAEYISSTEGVKEAIWLRGMVNELGLSQNVLVVYCDNRSAVHLTKNNKFHSKTKHIEVRHHFVRDIVEKGEVLVDKIHTNDNPADMLTKVLTPTKFKNCLDLVGVTGV</sequence>
<dbReference type="GO" id="GO:0004190">
    <property type="term" value="F:aspartic-type endopeptidase activity"/>
    <property type="evidence" value="ECO:0007669"/>
    <property type="project" value="UniProtKB-KW"/>
</dbReference>
<accession>A0A2U1MW82</accession>
<organism evidence="7 8">
    <name type="scientific">Artemisia annua</name>
    <name type="common">Sweet wormwood</name>
    <dbReference type="NCBI Taxonomy" id="35608"/>
    <lineage>
        <taxon>Eukaryota</taxon>
        <taxon>Viridiplantae</taxon>
        <taxon>Streptophyta</taxon>
        <taxon>Embryophyta</taxon>
        <taxon>Tracheophyta</taxon>
        <taxon>Spermatophyta</taxon>
        <taxon>Magnoliopsida</taxon>
        <taxon>eudicotyledons</taxon>
        <taxon>Gunneridae</taxon>
        <taxon>Pentapetalae</taxon>
        <taxon>asterids</taxon>
        <taxon>campanulids</taxon>
        <taxon>Asterales</taxon>
        <taxon>Asteraceae</taxon>
        <taxon>Asteroideae</taxon>
        <taxon>Anthemideae</taxon>
        <taxon>Artemisiinae</taxon>
        <taxon>Artemisia</taxon>
    </lineage>
</organism>
<protein>
    <submittedName>
        <fullName evidence="7">Retrovirus-related Pol polyprotein from transposon TNT 1-94</fullName>
    </submittedName>
</protein>
<dbReference type="Pfam" id="PF00665">
    <property type="entry name" value="rve"/>
    <property type="match status" value="1"/>
</dbReference>
<evidence type="ECO:0000313" key="7">
    <source>
        <dbReference type="EMBL" id="PWA65533.1"/>
    </source>
</evidence>
<dbReference type="InterPro" id="IPR043502">
    <property type="entry name" value="DNA/RNA_pol_sf"/>
</dbReference>
<evidence type="ECO:0000256" key="2">
    <source>
        <dbReference type="ARBA" id="ARBA00022723"/>
    </source>
</evidence>
<proteinExistence type="predicted"/>
<dbReference type="OrthoDB" id="1729718at2759"/>
<evidence type="ECO:0000256" key="4">
    <source>
        <dbReference type="ARBA" id="ARBA00022801"/>
    </source>
</evidence>
<keyword evidence="2" id="KW-0479">Metal-binding</keyword>
<evidence type="ECO:0000256" key="3">
    <source>
        <dbReference type="ARBA" id="ARBA00022750"/>
    </source>
</evidence>
<dbReference type="GO" id="GO:0006508">
    <property type="term" value="P:proteolysis"/>
    <property type="evidence" value="ECO:0007669"/>
    <property type="project" value="UniProtKB-KW"/>
</dbReference>
<keyword evidence="8" id="KW-1185">Reference proteome</keyword>
<dbReference type="Gene3D" id="3.30.420.10">
    <property type="entry name" value="Ribonuclease H-like superfamily/Ribonuclease H"/>
    <property type="match status" value="1"/>
</dbReference>
<dbReference type="Gene3D" id="4.10.60.10">
    <property type="entry name" value="Zinc finger, CCHC-type"/>
    <property type="match status" value="1"/>
</dbReference>
<dbReference type="InterPro" id="IPR036875">
    <property type="entry name" value="Znf_CCHC_sf"/>
</dbReference>
<feature type="region of interest" description="Disordered" evidence="5">
    <location>
        <begin position="186"/>
        <end position="223"/>
    </location>
</feature>
<dbReference type="Proteomes" id="UP000245207">
    <property type="component" value="Unassembled WGS sequence"/>
</dbReference>
<evidence type="ECO:0000256" key="1">
    <source>
        <dbReference type="ARBA" id="ARBA00022670"/>
    </source>
</evidence>
<dbReference type="InterPro" id="IPR054722">
    <property type="entry name" value="PolX-like_BBD"/>
</dbReference>